<keyword evidence="3" id="KW-0472">Membrane</keyword>
<evidence type="ECO:0000313" key="6">
    <source>
        <dbReference type="Proteomes" id="UP001163823"/>
    </source>
</evidence>
<keyword evidence="5" id="KW-0808">Transferase</keyword>
<dbReference type="PROSITE" id="PS00107">
    <property type="entry name" value="PROTEIN_KINASE_ATP"/>
    <property type="match status" value="1"/>
</dbReference>
<evidence type="ECO:0000256" key="1">
    <source>
        <dbReference type="ARBA" id="ARBA00004479"/>
    </source>
</evidence>
<reference evidence="5 6" key="1">
    <citation type="journal article" date="2023" name="Science">
        <title>Elucidation of the pathway for biosynthesis of saponin adjuvants from the soapbark tree.</title>
        <authorList>
            <person name="Reed J."/>
            <person name="Orme A."/>
            <person name="El-Demerdash A."/>
            <person name="Owen C."/>
            <person name="Martin L.B.B."/>
            <person name="Misra R.C."/>
            <person name="Kikuchi S."/>
            <person name="Rejzek M."/>
            <person name="Martin A.C."/>
            <person name="Harkess A."/>
            <person name="Leebens-Mack J."/>
            <person name="Louveau T."/>
            <person name="Stephenson M.J."/>
            <person name="Osbourn A."/>
        </authorList>
    </citation>
    <scope>NUCLEOTIDE SEQUENCE [LARGE SCALE GENOMIC DNA]</scope>
    <source>
        <strain evidence="5">S10</strain>
    </source>
</reference>
<keyword evidence="2" id="KW-0547">Nucleotide-binding</keyword>
<keyword evidence="3" id="KW-1133">Transmembrane helix</keyword>
<dbReference type="PANTHER" id="PTHR48006">
    <property type="entry name" value="LEUCINE-RICH REPEAT-CONTAINING PROTEIN DDB_G0281931-RELATED"/>
    <property type="match status" value="1"/>
</dbReference>
<dbReference type="AlphaFoldDB" id="A0AAD7VNM0"/>
<keyword evidence="6" id="KW-1185">Reference proteome</keyword>
<comment type="caution">
    <text evidence="5">The sequence shown here is derived from an EMBL/GenBank/DDBJ whole genome shotgun (WGS) entry which is preliminary data.</text>
</comment>
<accession>A0AAD7VNM0</accession>
<protein>
    <submittedName>
        <fullName evidence="5">Receptor-like kinase</fullName>
    </submittedName>
</protein>
<dbReference type="GO" id="GO:0005524">
    <property type="term" value="F:ATP binding"/>
    <property type="evidence" value="ECO:0007669"/>
    <property type="project" value="UniProtKB-UniRule"/>
</dbReference>
<dbReference type="Pfam" id="PF07714">
    <property type="entry name" value="PK_Tyr_Ser-Thr"/>
    <property type="match status" value="1"/>
</dbReference>
<evidence type="ECO:0000256" key="2">
    <source>
        <dbReference type="PROSITE-ProRule" id="PRU10141"/>
    </source>
</evidence>
<evidence type="ECO:0000259" key="4">
    <source>
        <dbReference type="PROSITE" id="PS50011"/>
    </source>
</evidence>
<dbReference type="InterPro" id="IPR001245">
    <property type="entry name" value="Ser-Thr/Tyr_kinase_cat_dom"/>
</dbReference>
<dbReference type="Gene3D" id="3.30.200.20">
    <property type="entry name" value="Phosphorylase Kinase, domain 1"/>
    <property type="match status" value="1"/>
</dbReference>
<dbReference type="Gene3D" id="1.10.510.10">
    <property type="entry name" value="Transferase(Phosphotransferase) domain 1"/>
    <property type="match status" value="1"/>
</dbReference>
<dbReference type="EMBL" id="JARAOO010000001">
    <property type="protein sequence ID" value="KAJ7982270.1"/>
    <property type="molecule type" value="Genomic_DNA"/>
</dbReference>
<keyword evidence="3" id="KW-0812">Transmembrane</keyword>
<feature type="binding site" evidence="2">
    <location>
        <position position="107"/>
    </location>
    <ligand>
        <name>ATP</name>
        <dbReference type="ChEBI" id="CHEBI:30616"/>
    </ligand>
</feature>
<comment type="subcellular location">
    <subcellularLocation>
        <location evidence="1">Membrane</location>
        <topology evidence="1">Single-pass type I membrane protein</topology>
    </subcellularLocation>
</comment>
<dbReference type="PROSITE" id="PS50011">
    <property type="entry name" value="PROTEIN_KINASE_DOM"/>
    <property type="match status" value="1"/>
</dbReference>
<keyword evidence="2" id="KW-0067">ATP-binding</keyword>
<dbReference type="InterPro" id="IPR000719">
    <property type="entry name" value="Prot_kinase_dom"/>
</dbReference>
<name>A0AAD7VNM0_QUISA</name>
<gene>
    <name evidence="5" type="ORF">O6P43_001413</name>
</gene>
<keyword evidence="5" id="KW-0675">Receptor</keyword>
<dbReference type="FunFam" id="3.30.200.20:FF:000745">
    <property type="entry name" value="Phytosulfokine receptor 2"/>
    <property type="match status" value="1"/>
</dbReference>
<dbReference type="KEGG" id="qsa:O6P43_001413"/>
<organism evidence="5 6">
    <name type="scientific">Quillaja saponaria</name>
    <name type="common">Soap bark tree</name>
    <dbReference type="NCBI Taxonomy" id="32244"/>
    <lineage>
        <taxon>Eukaryota</taxon>
        <taxon>Viridiplantae</taxon>
        <taxon>Streptophyta</taxon>
        <taxon>Embryophyta</taxon>
        <taxon>Tracheophyta</taxon>
        <taxon>Spermatophyta</taxon>
        <taxon>Magnoliopsida</taxon>
        <taxon>eudicotyledons</taxon>
        <taxon>Gunneridae</taxon>
        <taxon>Pentapetalae</taxon>
        <taxon>rosids</taxon>
        <taxon>fabids</taxon>
        <taxon>Fabales</taxon>
        <taxon>Quillajaceae</taxon>
        <taxon>Quillaja</taxon>
    </lineage>
</organism>
<feature type="domain" description="Protein kinase" evidence="4">
    <location>
        <begin position="78"/>
        <end position="372"/>
    </location>
</feature>
<keyword evidence="5" id="KW-0418">Kinase</keyword>
<dbReference type="GO" id="GO:0016020">
    <property type="term" value="C:membrane"/>
    <property type="evidence" value="ECO:0007669"/>
    <property type="project" value="UniProtKB-SubCell"/>
</dbReference>
<dbReference type="GO" id="GO:0004672">
    <property type="term" value="F:protein kinase activity"/>
    <property type="evidence" value="ECO:0007669"/>
    <property type="project" value="InterPro"/>
</dbReference>
<dbReference type="SUPFAM" id="SSF56112">
    <property type="entry name" value="Protein kinase-like (PK-like)"/>
    <property type="match status" value="1"/>
</dbReference>
<dbReference type="InterPro" id="IPR051824">
    <property type="entry name" value="LRR_Rcpt-Like_S/T_Kinase"/>
</dbReference>
<evidence type="ECO:0000256" key="3">
    <source>
        <dbReference type="SAM" id="Phobius"/>
    </source>
</evidence>
<feature type="transmembrane region" description="Helical" evidence="3">
    <location>
        <begin position="6"/>
        <end position="28"/>
    </location>
</feature>
<proteinExistence type="predicted"/>
<dbReference type="InterPro" id="IPR011009">
    <property type="entry name" value="Kinase-like_dom_sf"/>
</dbReference>
<dbReference type="InterPro" id="IPR017441">
    <property type="entry name" value="Protein_kinase_ATP_BS"/>
</dbReference>
<dbReference type="Proteomes" id="UP001163823">
    <property type="component" value="Chromosome 1"/>
</dbReference>
<sequence length="386" mass="43433">MNHILETILVLVAIFFMVAIISAIFIACRKSKKPSNQMLPQTTIKKPKRKSTAVDDSLSYDQYFKMSIAELAVATKNFSQDLIIGQGRSGTVYKARLSNGLVIAVKKLHPNVFQGLRKFRAEMETLGKLRHRNIVKLIGYCESGSDRVLVYKFMEEGNLQQWLHQNKNGNVSSSSSRLLLSWEVRNNIIHGVAKGLSYLHGLEKPIVHRNINAGNVLLNSEFEGHISDFGLARRIQISRSHTSTDVDGTMGYLPPECREGAAVVTIMGDVYSFGVLMLETAMGERPDLWLAVNGKKEGMVEWVRERVARNAEMQMVDPSISRDTLRDASVKVYFKVACMCTKDLPRERPTMTEVNGLHKTRQLLPQQLQAFLSCPACVVLDVHQYH</sequence>
<evidence type="ECO:0000313" key="5">
    <source>
        <dbReference type="EMBL" id="KAJ7982270.1"/>
    </source>
</evidence>
<dbReference type="PANTHER" id="PTHR48006:SF47">
    <property type="entry name" value="PHYTOSULFOKINE RECEPTOR 2-LIKE"/>
    <property type="match status" value="1"/>
</dbReference>